<gene>
    <name evidence="2" type="ORF">GCM10017559_49070</name>
</gene>
<reference evidence="3" key="1">
    <citation type="journal article" date="2019" name="Int. J. Syst. Evol. Microbiol.">
        <title>The Global Catalogue of Microorganisms (GCM) 10K type strain sequencing project: providing services to taxonomists for standard genome sequencing and annotation.</title>
        <authorList>
            <consortium name="The Broad Institute Genomics Platform"/>
            <consortium name="The Broad Institute Genome Sequencing Center for Infectious Disease"/>
            <person name="Wu L."/>
            <person name="Ma J."/>
        </authorList>
    </citation>
    <scope>NUCLEOTIDE SEQUENCE [LARGE SCALE GENOMIC DNA]</scope>
    <source>
        <strain evidence="3">JCM 3106</strain>
    </source>
</reference>
<evidence type="ECO:0000313" key="3">
    <source>
        <dbReference type="Proteomes" id="UP001499930"/>
    </source>
</evidence>
<keyword evidence="1" id="KW-0812">Transmembrane</keyword>
<name>A0ABP6KNK5_9ACTN</name>
<accession>A0ABP6KNK5</accession>
<dbReference type="Proteomes" id="UP001499930">
    <property type="component" value="Unassembled WGS sequence"/>
</dbReference>
<feature type="transmembrane region" description="Helical" evidence="1">
    <location>
        <begin position="12"/>
        <end position="33"/>
    </location>
</feature>
<protein>
    <submittedName>
        <fullName evidence="2">Uncharacterized protein</fullName>
    </submittedName>
</protein>
<evidence type="ECO:0000256" key="1">
    <source>
        <dbReference type="SAM" id="Phobius"/>
    </source>
</evidence>
<comment type="caution">
    <text evidence="2">The sequence shown here is derived from an EMBL/GenBank/DDBJ whole genome shotgun (WGS) entry which is preliminary data.</text>
</comment>
<dbReference type="EMBL" id="BAAAWD010000014">
    <property type="protein sequence ID" value="GAA3019116.1"/>
    <property type="molecule type" value="Genomic_DNA"/>
</dbReference>
<sequence length="58" mass="6337">MSRPRRPAIAVRVLPVWAGFFTVMSGFCFVTGWTPEPLVEGGMPATRGIFRIPSGETV</sequence>
<keyword evidence="3" id="KW-1185">Reference proteome</keyword>
<keyword evidence="1" id="KW-1133">Transmembrane helix</keyword>
<proteinExistence type="predicted"/>
<organism evidence="2 3">
    <name type="scientific">Streptosporangium longisporum</name>
    <dbReference type="NCBI Taxonomy" id="46187"/>
    <lineage>
        <taxon>Bacteria</taxon>
        <taxon>Bacillati</taxon>
        <taxon>Actinomycetota</taxon>
        <taxon>Actinomycetes</taxon>
        <taxon>Streptosporangiales</taxon>
        <taxon>Streptosporangiaceae</taxon>
        <taxon>Streptosporangium</taxon>
    </lineage>
</organism>
<evidence type="ECO:0000313" key="2">
    <source>
        <dbReference type="EMBL" id="GAA3019116.1"/>
    </source>
</evidence>
<dbReference type="RefSeq" id="WP_344899257.1">
    <property type="nucleotide sequence ID" value="NZ_BAAAWD010000014.1"/>
</dbReference>
<keyword evidence="1" id="KW-0472">Membrane</keyword>